<protein>
    <submittedName>
        <fullName evidence="3">TRAP transporter substrate-binding protein DctP</fullName>
    </submittedName>
</protein>
<dbReference type="Gene3D" id="3.40.190.170">
    <property type="entry name" value="Bacterial extracellular solute-binding protein, family 7"/>
    <property type="match status" value="1"/>
</dbReference>
<dbReference type="RefSeq" id="WP_191201092.1">
    <property type="nucleotide sequence ID" value="NZ_BAAAPA010000001.1"/>
</dbReference>
<dbReference type="PANTHER" id="PTHR33376:SF15">
    <property type="entry name" value="BLL6794 PROTEIN"/>
    <property type="match status" value="1"/>
</dbReference>
<dbReference type="Proteomes" id="UP000649289">
    <property type="component" value="Unassembled WGS sequence"/>
</dbReference>
<comment type="caution">
    <text evidence="3">The sequence shown here is derived from an EMBL/GenBank/DDBJ whole genome shotgun (WGS) entry which is preliminary data.</text>
</comment>
<dbReference type="InterPro" id="IPR018389">
    <property type="entry name" value="DctP_fam"/>
</dbReference>
<keyword evidence="1 2" id="KW-0732">Signal</keyword>
<evidence type="ECO:0000313" key="4">
    <source>
        <dbReference type="Proteomes" id="UP000649289"/>
    </source>
</evidence>
<evidence type="ECO:0000256" key="1">
    <source>
        <dbReference type="ARBA" id="ARBA00022729"/>
    </source>
</evidence>
<organism evidence="3 4">
    <name type="scientific">Nocardioides hwasunensis</name>
    <dbReference type="NCBI Taxonomy" id="397258"/>
    <lineage>
        <taxon>Bacteria</taxon>
        <taxon>Bacillati</taxon>
        <taxon>Actinomycetota</taxon>
        <taxon>Actinomycetes</taxon>
        <taxon>Propionibacteriales</taxon>
        <taxon>Nocardioidaceae</taxon>
        <taxon>Nocardioides</taxon>
    </lineage>
</organism>
<reference evidence="3 4" key="1">
    <citation type="submission" date="2020-09" db="EMBL/GenBank/DDBJ databases">
        <title>novel species in genus Nocardioides.</title>
        <authorList>
            <person name="Zhang G."/>
        </authorList>
    </citation>
    <scope>NUCLEOTIDE SEQUENCE [LARGE SCALE GENOMIC DNA]</scope>
    <source>
        <strain evidence="3 4">19197</strain>
    </source>
</reference>
<keyword evidence="4" id="KW-1185">Reference proteome</keyword>
<dbReference type="PANTHER" id="PTHR33376">
    <property type="match status" value="1"/>
</dbReference>
<accession>A0ABR8ML50</accession>
<dbReference type="Pfam" id="PF03480">
    <property type="entry name" value="DctP"/>
    <property type="match status" value="1"/>
</dbReference>
<dbReference type="EMBL" id="JACXYY010000009">
    <property type="protein sequence ID" value="MBD3916753.1"/>
    <property type="molecule type" value="Genomic_DNA"/>
</dbReference>
<proteinExistence type="predicted"/>
<dbReference type="PROSITE" id="PS51257">
    <property type="entry name" value="PROKAR_LIPOPROTEIN"/>
    <property type="match status" value="1"/>
</dbReference>
<gene>
    <name evidence="3" type="primary">dctP</name>
    <name evidence="3" type="ORF">IEZ25_19200</name>
</gene>
<dbReference type="NCBIfam" id="NF037995">
    <property type="entry name" value="TRAP_S1"/>
    <property type="match status" value="1"/>
</dbReference>
<feature type="chain" id="PRO_5046344415" evidence="2">
    <location>
        <begin position="20"/>
        <end position="365"/>
    </location>
</feature>
<evidence type="ECO:0000256" key="2">
    <source>
        <dbReference type="SAM" id="SignalP"/>
    </source>
</evidence>
<name>A0ABR8ML50_9ACTN</name>
<feature type="signal peptide" evidence="2">
    <location>
        <begin position="1"/>
        <end position="19"/>
    </location>
</feature>
<dbReference type="InterPro" id="IPR038404">
    <property type="entry name" value="TRAP_DctP_sf"/>
</dbReference>
<evidence type="ECO:0000313" key="3">
    <source>
        <dbReference type="EMBL" id="MBD3916753.1"/>
    </source>
</evidence>
<sequence>MKKFRGAGVTALLSTAALALTACGGGGASGDGDARTLTFSYMAGEATPIGEVWTWWMDEVEDRSGGTLTFDRFWDATLLGATETVEGLADGRADVGQVLPTVYAGKFPLSSVGELPFESSNPAAVSQALGELGRDEGSPLAAEWSDKGLVPLAWSIGSSSALATNEPIETADDLSGMRLRANDRGSKVLAAVGANLINIELAEVYGSMDRGLVDGIYGIPFSFTGPLKYPEVADHFTDLGIGVSTVNALSMGETTWDSLSDEQREVVLEVNSEVPAKIAEVEQAWNESSCDEVRAEDDTAFVLPQAESDKIADAGKDEVDQEWRDQVTKAGEDPQAFYASYRSALDAAEAENPGIETGVAICAAG</sequence>